<organism evidence="2 3">
    <name type="scientific">Paraburkholderia megapolitana</name>
    <dbReference type="NCBI Taxonomy" id="420953"/>
    <lineage>
        <taxon>Bacteria</taxon>
        <taxon>Pseudomonadati</taxon>
        <taxon>Pseudomonadota</taxon>
        <taxon>Betaproteobacteria</taxon>
        <taxon>Burkholderiales</taxon>
        <taxon>Burkholderiaceae</taxon>
        <taxon>Paraburkholderia</taxon>
    </lineage>
</organism>
<gene>
    <name evidence="2" type="ORF">SAMN05192543_10440</name>
</gene>
<dbReference type="InterPro" id="IPR032710">
    <property type="entry name" value="NTF2-like_dom_sf"/>
</dbReference>
<proteinExistence type="predicted"/>
<evidence type="ECO:0000259" key="1">
    <source>
        <dbReference type="Pfam" id="PF12680"/>
    </source>
</evidence>
<dbReference type="Gene3D" id="3.10.450.50">
    <property type="match status" value="1"/>
</dbReference>
<feature type="domain" description="SnoaL-like" evidence="1">
    <location>
        <begin position="23"/>
        <end position="111"/>
    </location>
</feature>
<dbReference type="OrthoDB" id="7064268at2"/>
<dbReference type="InterPro" id="IPR037401">
    <property type="entry name" value="SnoaL-like"/>
</dbReference>
<reference evidence="2 3" key="1">
    <citation type="submission" date="2016-10" db="EMBL/GenBank/DDBJ databases">
        <authorList>
            <person name="de Groot N.N."/>
        </authorList>
    </citation>
    <scope>NUCLEOTIDE SEQUENCE [LARGE SCALE GENOMIC DNA]</scope>
    <source>
        <strain evidence="2 3">LMG 23650</strain>
    </source>
</reference>
<protein>
    <submittedName>
        <fullName evidence="2">SnoaL-like domain-containing protein</fullName>
    </submittedName>
</protein>
<evidence type="ECO:0000313" key="2">
    <source>
        <dbReference type="EMBL" id="SFI73238.1"/>
    </source>
</evidence>
<sequence length="117" mass="12978">MPFTVNELLKRNLLGIFGERNAAARMAELKAIWQPDGVFVDPDGRHVGIDAIDRRVAQLQARFLGFNFVERGDVQAMHGVGRVAWGYGPEENPATVTGVDVAVTRDGKIHELYVFLD</sequence>
<dbReference type="STRING" id="420953.SAMN05192543_10440"/>
<keyword evidence="3" id="KW-1185">Reference proteome</keyword>
<evidence type="ECO:0000313" key="3">
    <source>
        <dbReference type="Proteomes" id="UP000199548"/>
    </source>
</evidence>
<dbReference type="AlphaFoldDB" id="A0A1I3KLP9"/>
<accession>A0A1I3KLP9</accession>
<dbReference type="SUPFAM" id="SSF54427">
    <property type="entry name" value="NTF2-like"/>
    <property type="match status" value="1"/>
</dbReference>
<dbReference type="EMBL" id="FOQU01000004">
    <property type="protein sequence ID" value="SFI73238.1"/>
    <property type="molecule type" value="Genomic_DNA"/>
</dbReference>
<dbReference type="RefSeq" id="WP_091011689.1">
    <property type="nucleotide sequence ID" value="NZ_CP041743.1"/>
</dbReference>
<name>A0A1I3KLP9_9BURK</name>
<dbReference type="Proteomes" id="UP000199548">
    <property type="component" value="Unassembled WGS sequence"/>
</dbReference>
<dbReference type="Pfam" id="PF12680">
    <property type="entry name" value="SnoaL_2"/>
    <property type="match status" value="1"/>
</dbReference>